<dbReference type="EMBL" id="KN819374">
    <property type="protein sequence ID" value="KIJ11735.1"/>
    <property type="molecule type" value="Genomic_DNA"/>
</dbReference>
<comment type="similarity">
    <text evidence="1">Belongs to the paxM FAD-dependent monooxygenase family.</text>
</comment>
<evidence type="ECO:0000256" key="2">
    <source>
        <dbReference type="ARBA" id="ARBA00022630"/>
    </source>
</evidence>
<keyword evidence="2" id="KW-0285">Flavoprotein</keyword>
<accession>A0A0C9T7U8</accession>
<feature type="domain" description="FAD-binding" evidence="6">
    <location>
        <begin position="78"/>
        <end position="251"/>
    </location>
</feature>
<dbReference type="InterPro" id="IPR050493">
    <property type="entry name" value="FAD-dep_Monooxygenase_BioMet"/>
</dbReference>
<dbReference type="GO" id="GO:0071949">
    <property type="term" value="F:FAD binding"/>
    <property type="evidence" value="ECO:0007669"/>
    <property type="project" value="InterPro"/>
</dbReference>
<dbReference type="AlphaFoldDB" id="A0A0C9T7U8"/>
<reference evidence="7 8" key="1">
    <citation type="submission" date="2014-06" db="EMBL/GenBank/DDBJ databases">
        <authorList>
            <consortium name="DOE Joint Genome Institute"/>
            <person name="Kuo A."/>
            <person name="Kohler A."/>
            <person name="Nagy L.G."/>
            <person name="Floudas D."/>
            <person name="Copeland A."/>
            <person name="Barry K.W."/>
            <person name="Cichocki N."/>
            <person name="Veneault-Fourrey C."/>
            <person name="LaButti K."/>
            <person name="Lindquist E.A."/>
            <person name="Lipzen A."/>
            <person name="Lundell T."/>
            <person name="Morin E."/>
            <person name="Murat C."/>
            <person name="Sun H."/>
            <person name="Tunlid A."/>
            <person name="Henrissat B."/>
            <person name="Grigoriev I.V."/>
            <person name="Hibbett D.S."/>
            <person name="Martin F."/>
            <person name="Nordberg H.P."/>
            <person name="Cantor M.N."/>
            <person name="Hua S.X."/>
        </authorList>
    </citation>
    <scope>NUCLEOTIDE SEQUENCE [LARGE SCALE GENOMIC DNA]</scope>
    <source>
        <strain evidence="7 8">ATCC 200175</strain>
    </source>
</reference>
<dbReference type="PRINTS" id="PR00420">
    <property type="entry name" value="RNGMNOXGNASE"/>
</dbReference>
<evidence type="ECO:0000256" key="3">
    <source>
        <dbReference type="ARBA" id="ARBA00022827"/>
    </source>
</evidence>
<keyword evidence="3" id="KW-0274">FAD</keyword>
<dbReference type="InterPro" id="IPR002938">
    <property type="entry name" value="FAD-bd"/>
</dbReference>
<name>A0A0C9T7U8_PAXIN</name>
<dbReference type="Proteomes" id="UP000053647">
    <property type="component" value="Unassembled WGS sequence"/>
</dbReference>
<sequence length="313" mass="34532">MHVLNGLDLARKLLQRDSGIQVPCITINDPAGGLIGKVPLYGSVERYGWSAQVHATEEFDDGIIVHWNEHGLPKHKKVDLLIGADGIWSAARLSMLKSLGLSAPELTYGGLVSMGPWALFSTLTAFLGFGFLSLERACVMIQGRQGFIGMALFDKQGKKVAWWTSLERNGGYRRNKREVRERYSDWAFPVPQLIAAAETSGDQPFVWPVFEMEKLGHWHSKRTVLVGDAAHAIPPHSGQGASQSLEDGFDVEDLMPTPAAFQAGRQPRVNGIIDEANRRDSQNKGHRKLSDGWFGYKVPGIEEWAALRASTST</sequence>
<keyword evidence="8" id="KW-1185">Reference proteome</keyword>
<evidence type="ECO:0000313" key="8">
    <source>
        <dbReference type="Proteomes" id="UP000053647"/>
    </source>
</evidence>
<dbReference type="HOGENOM" id="CLU_009665_19_5_1"/>
<evidence type="ECO:0000259" key="6">
    <source>
        <dbReference type="Pfam" id="PF01494"/>
    </source>
</evidence>
<protein>
    <recommendedName>
        <fullName evidence="6">FAD-binding domain-containing protein</fullName>
    </recommendedName>
</protein>
<dbReference type="OrthoDB" id="47494at2759"/>
<dbReference type="SUPFAM" id="SSF51905">
    <property type="entry name" value="FAD/NAD(P)-binding domain"/>
    <property type="match status" value="1"/>
</dbReference>
<evidence type="ECO:0000256" key="5">
    <source>
        <dbReference type="ARBA" id="ARBA00023033"/>
    </source>
</evidence>
<dbReference type="Pfam" id="PF01494">
    <property type="entry name" value="FAD_binding_3"/>
    <property type="match status" value="1"/>
</dbReference>
<evidence type="ECO:0000256" key="4">
    <source>
        <dbReference type="ARBA" id="ARBA00023002"/>
    </source>
</evidence>
<dbReference type="Gene3D" id="3.50.50.60">
    <property type="entry name" value="FAD/NAD(P)-binding domain"/>
    <property type="match status" value="1"/>
</dbReference>
<dbReference type="GO" id="GO:0004497">
    <property type="term" value="F:monooxygenase activity"/>
    <property type="evidence" value="ECO:0007669"/>
    <property type="project" value="UniProtKB-KW"/>
</dbReference>
<dbReference type="PANTHER" id="PTHR13789:SF309">
    <property type="entry name" value="PUTATIVE (AFU_ORTHOLOGUE AFUA_6G14510)-RELATED"/>
    <property type="match status" value="1"/>
</dbReference>
<evidence type="ECO:0000313" key="7">
    <source>
        <dbReference type="EMBL" id="KIJ11735.1"/>
    </source>
</evidence>
<keyword evidence="4" id="KW-0560">Oxidoreductase</keyword>
<dbReference type="InterPro" id="IPR036188">
    <property type="entry name" value="FAD/NAD-bd_sf"/>
</dbReference>
<keyword evidence="5" id="KW-0503">Monooxygenase</keyword>
<gene>
    <name evidence="7" type="ORF">PAXINDRAFT_15443</name>
</gene>
<proteinExistence type="inferred from homology"/>
<evidence type="ECO:0000256" key="1">
    <source>
        <dbReference type="ARBA" id="ARBA00007992"/>
    </source>
</evidence>
<reference evidence="8" key="2">
    <citation type="submission" date="2015-01" db="EMBL/GenBank/DDBJ databases">
        <title>Evolutionary Origins and Diversification of the Mycorrhizal Mutualists.</title>
        <authorList>
            <consortium name="DOE Joint Genome Institute"/>
            <consortium name="Mycorrhizal Genomics Consortium"/>
            <person name="Kohler A."/>
            <person name="Kuo A."/>
            <person name="Nagy L.G."/>
            <person name="Floudas D."/>
            <person name="Copeland A."/>
            <person name="Barry K.W."/>
            <person name="Cichocki N."/>
            <person name="Veneault-Fourrey C."/>
            <person name="LaButti K."/>
            <person name="Lindquist E.A."/>
            <person name="Lipzen A."/>
            <person name="Lundell T."/>
            <person name="Morin E."/>
            <person name="Murat C."/>
            <person name="Riley R."/>
            <person name="Ohm R."/>
            <person name="Sun H."/>
            <person name="Tunlid A."/>
            <person name="Henrissat B."/>
            <person name="Grigoriev I.V."/>
            <person name="Hibbett D.S."/>
            <person name="Martin F."/>
        </authorList>
    </citation>
    <scope>NUCLEOTIDE SEQUENCE [LARGE SCALE GENOMIC DNA]</scope>
    <source>
        <strain evidence="8">ATCC 200175</strain>
    </source>
</reference>
<dbReference type="PANTHER" id="PTHR13789">
    <property type="entry name" value="MONOOXYGENASE"/>
    <property type="match status" value="1"/>
</dbReference>
<organism evidence="7 8">
    <name type="scientific">Paxillus involutus ATCC 200175</name>
    <dbReference type="NCBI Taxonomy" id="664439"/>
    <lineage>
        <taxon>Eukaryota</taxon>
        <taxon>Fungi</taxon>
        <taxon>Dikarya</taxon>
        <taxon>Basidiomycota</taxon>
        <taxon>Agaricomycotina</taxon>
        <taxon>Agaricomycetes</taxon>
        <taxon>Agaricomycetidae</taxon>
        <taxon>Boletales</taxon>
        <taxon>Paxilineae</taxon>
        <taxon>Paxillaceae</taxon>
        <taxon>Paxillus</taxon>
    </lineage>
</organism>